<evidence type="ECO:0000313" key="3">
    <source>
        <dbReference type="Proteomes" id="UP001589750"/>
    </source>
</evidence>
<dbReference type="InterPro" id="IPR013108">
    <property type="entry name" value="Amidohydro_3"/>
</dbReference>
<accession>A0ABV5K4B0</accession>
<organism evidence="2 3">
    <name type="scientific">Nocardioides plantarum</name>
    <dbReference type="NCBI Taxonomy" id="29299"/>
    <lineage>
        <taxon>Bacteria</taxon>
        <taxon>Bacillati</taxon>
        <taxon>Actinomycetota</taxon>
        <taxon>Actinomycetes</taxon>
        <taxon>Propionibacteriales</taxon>
        <taxon>Nocardioidaceae</taxon>
        <taxon>Nocardioides</taxon>
    </lineage>
</organism>
<dbReference type="Proteomes" id="UP001589750">
    <property type="component" value="Unassembled WGS sequence"/>
</dbReference>
<proteinExistence type="predicted"/>
<dbReference type="InterPro" id="IPR011059">
    <property type="entry name" value="Metal-dep_hydrolase_composite"/>
</dbReference>
<dbReference type="EC" id="3.5.-.-" evidence="2"/>
<sequence>MGDLLLRETRLVPLTDPVTDPAPAGPVDVLVLDGVVTAVGPGLARPAGVEEVAAAGRWLAPGLWDQHVHLGQWSLSRQRVDTGAVTSPEEARDLVARLVTERPGHPVIGFGHRPGTWSREVTVAELDEVSGVTPVVLIAGDAHHAWLNSVALAALGLGARDEVVRENEWFAAYELLTRLTGAPGDGPDAYRSSLEAAAARGVVGLVDFEFTGGADEWRSRWAEGCDLLRVRMASYADRLESVIEEGLRTGTPLVAGDDRLVMGPLKIISDGSLNTRTAWCCEPYADGARLPHPSGAANLPPHELQALHARAHMSGLHVATHAIGDAAVSAALDAYAATGALGSVEHAQLVGVGDAARIAALGLRASVQPAHLLDDRDLTELIWPGRGDRSFAFRWMLEAGVRLVLGSDAPVSPLDPWLAVSAAVHRGWVDDDRDAWHPEHSLTPREALASSVDEQPTVRVGSRGDLVLLDHDPLAPAESAREAAAALRRTTVALTVVGGRVVHRSSEL</sequence>
<comment type="caution">
    <text evidence="2">The sequence shown here is derived from an EMBL/GenBank/DDBJ whole genome shotgun (WGS) entry which is preliminary data.</text>
</comment>
<dbReference type="PANTHER" id="PTHR22642:SF2">
    <property type="entry name" value="PROTEIN LONG AFTER FAR-RED 3"/>
    <property type="match status" value="1"/>
</dbReference>
<keyword evidence="3" id="KW-1185">Reference proteome</keyword>
<dbReference type="InterPro" id="IPR032466">
    <property type="entry name" value="Metal_Hydrolase"/>
</dbReference>
<dbReference type="SUPFAM" id="SSF51338">
    <property type="entry name" value="Composite domain of metallo-dependent hydrolases"/>
    <property type="match status" value="1"/>
</dbReference>
<dbReference type="RefSeq" id="WP_140008752.1">
    <property type="nucleotide sequence ID" value="NZ_JBHMDG010000001.1"/>
</dbReference>
<evidence type="ECO:0000313" key="2">
    <source>
        <dbReference type="EMBL" id="MFB9311481.1"/>
    </source>
</evidence>
<feature type="domain" description="Amidohydrolase 3" evidence="1">
    <location>
        <begin position="50"/>
        <end position="503"/>
    </location>
</feature>
<dbReference type="Pfam" id="PF07969">
    <property type="entry name" value="Amidohydro_3"/>
    <property type="match status" value="1"/>
</dbReference>
<gene>
    <name evidence="2" type="ORF">ACFFRI_00370</name>
</gene>
<dbReference type="EMBL" id="JBHMDG010000001">
    <property type="protein sequence ID" value="MFB9311481.1"/>
    <property type="molecule type" value="Genomic_DNA"/>
</dbReference>
<keyword evidence="2" id="KW-0378">Hydrolase</keyword>
<dbReference type="PANTHER" id="PTHR22642">
    <property type="entry name" value="IMIDAZOLONEPROPIONASE"/>
    <property type="match status" value="1"/>
</dbReference>
<reference evidence="2 3" key="1">
    <citation type="submission" date="2024-09" db="EMBL/GenBank/DDBJ databases">
        <authorList>
            <person name="Sun Q."/>
            <person name="Mori K."/>
        </authorList>
    </citation>
    <scope>NUCLEOTIDE SEQUENCE [LARGE SCALE GENOMIC DNA]</scope>
    <source>
        <strain evidence="2 3">JCM 9626</strain>
    </source>
</reference>
<dbReference type="GO" id="GO:0016787">
    <property type="term" value="F:hydrolase activity"/>
    <property type="evidence" value="ECO:0007669"/>
    <property type="project" value="UniProtKB-KW"/>
</dbReference>
<evidence type="ECO:0000259" key="1">
    <source>
        <dbReference type="Pfam" id="PF07969"/>
    </source>
</evidence>
<dbReference type="SUPFAM" id="SSF51556">
    <property type="entry name" value="Metallo-dependent hydrolases"/>
    <property type="match status" value="1"/>
</dbReference>
<dbReference type="Gene3D" id="3.10.310.70">
    <property type="match status" value="1"/>
</dbReference>
<name>A0ABV5K4B0_9ACTN</name>
<dbReference type="Gene3D" id="3.20.20.140">
    <property type="entry name" value="Metal-dependent hydrolases"/>
    <property type="match status" value="2"/>
</dbReference>
<protein>
    <submittedName>
        <fullName evidence="2">Amidohydrolase</fullName>
        <ecNumber evidence="2">3.5.-.-</ecNumber>
    </submittedName>
</protein>